<evidence type="ECO:0000259" key="6">
    <source>
        <dbReference type="Pfam" id="PF26355"/>
    </source>
</evidence>
<reference evidence="7 8" key="1">
    <citation type="journal article" date="2016" name="Biochim. Biophys. Acta">
        <title>Characterization of red-shifted phycobilisomes isolated from the chlorophyll f-containing cyanobacterium Halomicronema hongdechloris.</title>
        <authorList>
            <person name="Li Y."/>
            <person name="Lin Y."/>
            <person name="Garvey C.J."/>
            <person name="Birch D."/>
            <person name="Corkery R.W."/>
            <person name="Loughlin P.C."/>
            <person name="Scheer H."/>
            <person name="Willows R.D."/>
            <person name="Chen M."/>
        </authorList>
    </citation>
    <scope>NUCLEOTIDE SEQUENCE [LARGE SCALE GENOMIC DNA]</scope>
    <source>
        <strain evidence="7 8">C2206</strain>
    </source>
</reference>
<feature type="repeat" description="WD" evidence="3">
    <location>
        <begin position="708"/>
        <end position="749"/>
    </location>
</feature>
<keyword evidence="2" id="KW-0677">Repeat</keyword>
<dbReference type="InterPro" id="IPR020472">
    <property type="entry name" value="WD40_PAC1"/>
</dbReference>
<evidence type="ECO:0000259" key="5">
    <source>
        <dbReference type="Pfam" id="PF13401"/>
    </source>
</evidence>
<dbReference type="SUPFAM" id="SSF69322">
    <property type="entry name" value="Tricorn protease domain 2"/>
    <property type="match status" value="1"/>
</dbReference>
<dbReference type="KEGG" id="hhg:XM38_015670"/>
<dbReference type="PRINTS" id="PR00320">
    <property type="entry name" value="GPROTEINBRPT"/>
</dbReference>
<evidence type="ECO:0000313" key="7">
    <source>
        <dbReference type="EMBL" id="ASC70627.1"/>
    </source>
</evidence>
<dbReference type="Proteomes" id="UP000191901">
    <property type="component" value="Chromosome"/>
</dbReference>
<keyword evidence="8" id="KW-1185">Reference proteome</keyword>
<dbReference type="InterPro" id="IPR015943">
    <property type="entry name" value="WD40/YVTN_repeat-like_dom_sf"/>
</dbReference>
<dbReference type="Pfam" id="PF00400">
    <property type="entry name" value="WD40"/>
    <property type="match status" value="9"/>
</dbReference>
<dbReference type="OrthoDB" id="434800at2"/>
<dbReference type="SUPFAM" id="SSF50952">
    <property type="entry name" value="Soluble quinoprotein glucose dehydrogenase"/>
    <property type="match status" value="1"/>
</dbReference>
<feature type="repeat" description="WD" evidence="3">
    <location>
        <begin position="883"/>
        <end position="924"/>
    </location>
</feature>
<dbReference type="SMART" id="SM00320">
    <property type="entry name" value="WD40"/>
    <property type="match status" value="12"/>
</dbReference>
<evidence type="ECO:0000256" key="1">
    <source>
        <dbReference type="ARBA" id="ARBA00022574"/>
    </source>
</evidence>
<evidence type="ECO:0000256" key="2">
    <source>
        <dbReference type="ARBA" id="ARBA00022737"/>
    </source>
</evidence>
<dbReference type="Gene3D" id="2.130.10.10">
    <property type="entry name" value="YVTN repeat-like/Quinoprotein amine dehydrogenase"/>
    <property type="match status" value="3"/>
</dbReference>
<dbReference type="CDD" id="cd00200">
    <property type="entry name" value="WD40"/>
    <property type="match status" value="1"/>
</dbReference>
<dbReference type="InterPro" id="IPR011041">
    <property type="entry name" value="Quinoprot_gluc/sorb_DH_b-prop"/>
</dbReference>
<dbReference type="Pfam" id="PF26355">
    <property type="entry name" value="HTH_VMAP-M9"/>
    <property type="match status" value="1"/>
</dbReference>
<evidence type="ECO:0000313" key="8">
    <source>
        <dbReference type="Proteomes" id="UP000191901"/>
    </source>
</evidence>
<evidence type="ECO:0000256" key="3">
    <source>
        <dbReference type="PROSITE-ProRule" id="PRU00221"/>
    </source>
</evidence>
<dbReference type="PANTHER" id="PTHR22847">
    <property type="entry name" value="WD40 REPEAT PROTEIN"/>
    <property type="match status" value="1"/>
</dbReference>
<name>A0A1Z3HKK7_9CYAN</name>
<dbReference type="PROSITE" id="PS50294">
    <property type="entry name" value="WD_REPEATS_REGION"/>
    <property type="match status" value="6"/>
</dbReference>
<protein>
    <submittedName>
        <fullName evidence="7">WD-40 repeat protein</fullName>
    </submittedName>
</protein>
<evidence type="ECO:0000256" key="4">
    <source>
        <dbReference type="SAM" id="MobiDB-lite"/>
    </source>
</evidence>
<dbReference type="InterPro" id="IPR019775">
    <property type="entry name" value="WD40_repeat_CS"/>
</dbReference>
<feature type="domain" description="vWA-MoxR associated protein N-terminal HTH" evidence="6">
    <location>
        <begin position="11"/>
        <end position="94"/>
    </location>
</feature>
<feature type="repeat" description="WD" evidence="3">
    <location>
        <begin position="945"/>
        <end position="967"/>
    </location>
</feature>
<dbReference type="InterPro" id="IPR036322">
    <property type="entry name" value="WD40_repeat_dom_sf"/>
</dbReference>
<dbReference type="InterPro" id="IPR027417">
    <property type="entry name" value="P-loop_NTPase"/>
</dbReference>
<dbReference type="PANTHER" id="PTHR22847:SF637">
    <property type="entry name" value="WD REPEAT DOMAIN 5B"/>
    <property type="match status" value="1"/>
</dbReference>
<proteinExistence type="predicted"/>
<dbReference type="InterPro" id="IPR058651">
    <property type="entry name" value="HTH_VMAP-M9"/>
</dbReference>
<dbReference type="InterPro" id="IPR001680">
    <property type="entry name" value="WD40_rpt"/>
</dbReference>
<dbReference type="SUPFAM" id="SSF52540">
    <property type="entry name" value="P-loop containing nucleoside triphosphate hydrolases"/>
    <property type="match status" value="1"/>
</dbReference>
<dbReference type="AlphaFoldDB" id="A0A1Z3HKK7"/>
<dbReference type="STRING" id="1641165.XM38_20470"/>
<dbReference type="Gene3D" id="3.40.50.300">
    <property type="entry name" value="P-loop containing nucleotide triphosphate hydrolases"/>
    <property type="match status" value="1"/>
</dbReference>
<keyword evidence="1 3" id="KW-0853">WD repeat</keyword>
<feature type="repeat" description="WD" evidence="3">
    <location>
        <begin position="666"/>
        <end position="707"/>
    </location>
</feature>
<gene>
    <name evidence="7" type="ORF">XM38_015670</name>
</gene>
<feature type="repeat" description="WD" evidence="3">
    <location>
        <begin position="624"/>
        <end position="657"/>
    </location>
</feature>
<dbReference type="Pfam" id="PF13401">
    <property type="entry name" value="AAA_22"/>
    <property type="match status" value="1"/>
</dbReference>
<dbReference type="SUPFAM" id="SSF50978">
    <property type="entry name" value="WD40 repeat-like"/>
    <property type="match status" value="1"/>
</dbReference>
<feature type="domain" description="ORC1/DEAH AAA+ ATPase" evidence="5">
    <location>
        <begin position="154"/>
        <end position="248"/>
    </location>
</feature>
<feature type="repeat" description="WD" evidence="3">
    <location>
        <begin position="968"/>
        <end position="1009"/>
    </location>
</feature>
<feature type="repeat" description="WD" evidence="3">
    <location>
        <begin position="1010"/>
        <end position="1051"/>
    </location>
</feature>
<feature type="region of interest" description="Disordered" evidence="4">
    <location>
        <begin position="99"/>
        <end position="119"/>
    </location>
</feature>
<sequence length="1218" mass="134670">MQELNDAFGISFQEALSTADAAVFRRFGKHLSTVEQIVLRGTWDQQTYEAMAEATAGYSDEYLKKDVGPKLWRKLTQALGESVGKRNVKAVLSRLTNGSNGASPAVEPTANSNGREMASPPLAVPPPGELRLDVSDFCGRTALVRELGRWITEQGRLMVLWGRLGVGKTLLAMKLREQVEAAFDTHIYLPLASPLAPEDFLDQLLRRLGIGDEGLQDWSQRLTCLMQALYHCRALILVDNAECLCHPSQLAGDYRPGYGRYRDLLHQLATILHRSCVIWISQEEPKEMRVLEGQKVRSHCLHGLTPADAITLLTRQSALKGDAADWTELVHRYDGIPLFLKDLTTTIEGLYEGRLEWFLGQPLLLTDRIRNLLQRQWHRLSPPEQEVMYWLALASAPVALEELQADLIGRNPSQLVALIESLQQRALCQRLETADASMALGLSPVVRVYVQQQFIQQVQAELLSHQLRLFHSHRLLQVTAADPIQARQRQEILIPLAEALREAWSDTLVDQIKSLQVLIHRQFQGQEGYSSGNLINLCHQLEIGLAGSDFSDLAIWHADLQTVSLFGSNFTGANFQASVFAKALGRELVLAFSPDNCHLATGDHEGQLLLWRVDDGSLDRVLVIQRESQATRALTFSPDGTTLAEGSADGRLWLWSLGNGYGADDLCSHTAAISALAFSGDGRYLASGDVTGCILIWELASGRSLQTLQGHQGAIQRLRFSNDGQWLVSSGEDHTAQCWQLTTGERRQGVQGRGIAQIKDVQFLDEVPEPSHPPSAIALGLEEHNLIVWDLSTGRPRWVVPSEADFTAVMALSGDGETVAHSRHNGSIELWAVAHQQRRYCLRDPNTLVTTLAFSQDGALLATAGDHRVNLWALSTGAGLRTLYCQRQPVNCFQVSSDGQWLTTGHRDQGIRLWQMATGQFAVQFQPGVSQARPVQVMTANRDWLASGGEDHAVRLWSIDRPDACQSWLDHDAPVTALSLSPQGRWLVSGGEDARLQVRSLDAQQPSYPLLGHTRAISALAISADDRWLASGSRDRTVRLWNLETASGVITLKGHHRRVQSLTFSPDGQHLLSGSPDGVVRLWQVDSGACLQVWMPPGGLLHGVLFDRQGAPLAITSDDAVLQLWLLPSATLYQRLTGHRQAIWQVSLSSDGHYLASASQDDEIRIWDLWLGSCQQTLRPDRPYEGMTLRDSQGLSEAERLMLRALGAVDSPNSPKGT</sequence>
<dbReference type="GO" id="GO:0016887">
    <property type="term" value="F:ATP hydrolysis activity"/>
    <property type="evidence" value="ECO:0007669"/>
    <property type="project" value="InterPro"/>
</dbReference>
<dbReference type="InterPro" id="IPR049945">
    <property type="entry name" value="AAA_22"/>
</dbReference>
<dbReference type="PROSITE" id="PS50082">
    <property type="entry name" value="WD_REPEATS_2"/>
    <property type="match status" value="9"/>
</dbReference>
<dbReference type="PROSITE" id="PS00678">
    <property type="entry name" value="WD_REPEATS_1"/>
    <property type="match status" value="2"/>
</dbReference>
<organism evidence="7 8">
    <name type="scientific">Halomicronema hongdechloris C2206</name>
    <dbReference type="NCBI Taxonomy" id="1641165"/>
    <lineage>
        <taxon>Bacteria</taxon>
        <taxon>Bacillati</taxon>
        <taxon>Cyanobacteriota</taxon>
        <taxon>Cyanophyceae</taxon>
        <taxon>Nodosilineales</taxon>
        <taxon>Nodosilineaceae</taxon>
        <taxon>Halomicronema</taxon>
    </lineage>
</organism>
<dbReference type="EMBL" id="CP021983">
    <property type="protein sequence ID" value="ASC70627.1"/>
    <property type="molecule type" value="Genomic_DNA"/>
</dbReference>
<feature type="repeat" description="WD" evidence="3">
    <location>
        <begin position="1136"/>
        <end position="1169"/>
    </location>
</feature>
<dbReference type="RefSeq" id="WP_080812233.1">
    <property type="nucleotide sequence ID" value="NZ_CP021983.2"/>
</dbReference>
<feature type="repeat" description="WD" evidence="3">
    <location>
        <begin position="1052"/>
        <end position="1093"/>
    </location>
</feature>
<accession>A0A1Z3HKK7</accession>